<dbReference type="Gene3D" id="1.10.10.10">
    <property type="entry name" value="Winged helix-like DNA-binding domain superfamily/Winged helix DNA-binding domain"/>
    <property type="match status" value="1"/>
</dbReference>
<dbReference type="InterPro" id="IPR020900">
    <property type="entry name" value="Arg_repress_DNA-bd"/>
</dbReference>
<keyword evidence="4 7" id="KW-0805">Transcription regulation</keyword>
<proteinExistence type="inferred from homology"/>
<evidence type="ECO:0000313" key="11">
    <source>
        <dbReference type="Proteomes" id="UP000776629"/>
    </source>
</evidence>
<dbReference type="RefSeq" id="WP_204775887.1">
    <property type="nucleotide sequence ID" value="NZ_JACJJQ010000003.1"/>
</dbReference>
<keyword evidence="7" id="KW-0028">Amino-acid biosynthesis</keyword>
<evidence type="ECO:0000313" key="10">
    <source>
        <dbReference type="EMBL" id="MBM6753354.1"/>
    </source>
</evidence>
<accession>A0ABS2ELM7</accession>
<dbReference type="InterPro" id="IPR020899">
    <property type="entry name" value="Arg_repress_C"/>
</dbReference>
<gene>
    <name evidence="7" type="primary">argR</name>
    <name evidence="10" type="ORF">H5993_01040</name>
</gene>
<comment type="similarity">
    <text evidence="2 7">Belongs to the ArgR family.</text>
</comment>
<keyword evidence="3 7" id="KW-0963">Cytoplasm</keyword>
<keyword evidence="11" id="KW-1185">Reference proteome</keyword>
<dbReference type="PANTHER" id="PTHR34471">
    <property type="entry name" value="ARGININE REPRESSOR"/>
    <property type="match status" value="1"/>
</dbReference>
<evidence type="ECO:0000259" key="9">
    <source>
        <dbReference type="Pfam" id="PF02863"/>
    </source>
</evidence>
<dbReference type="Proteomes" id="UP000776629">
    <property type="component" value="Unassembled WGS sequence"/>
</dbReference>
<dbReference type="Pfam" id="PF02863">
    <property type="entry name" value="Arg_repressor_C"/>
    <property type="match status" value="1"/>
</dbReference>
<evidence type="ECO:0000256" key="3">
    <source>
        <dbReference type="ARBA" id="ARBA00022490"/>
    </source>
</evidence>
<comment type="subcellular location">
    <subcellularLocation>
        <location evidence="1 7">Cytoplasm</location>
    </subcellularLocation>
</comment>
<evidence type="ECO:0000256" key="4">
    <source>
        <dbReference type="ARBA" id="ARBA00023015"/>
    </source>
</evidence>
<feature type="domain" description="Arginine repressor DNA-binding" evidence="8">
    <location>
        <begin position="1"/>
        <end position="67"/>
    </location>
</feature>
<dbReference type="HAMAP" id="MF_00173">
    <property type="entry name" value="Arg_repressor"/>
    <property type="match status" value="1"/>
</dbReference>
<sequence>MKKMNRQNEIKQLIERRAVERQEDLVTLLAEVGYNVTQATVSRDIKELKLIKVPTPDGGYRYSLPTRKTENEDSQFRQSIQNYLQILKQSERFVSLTMHPGHGPAVAMLTNRLDFPEVFTAIGDDATVLVVCKSDEAAKQFVGRLEKMRLKNVTRVDD</sequence>
<name>A0ABS2ELM7_9LACO</name>
<keyword evidence="5 7" id="KW-0238">DNA-binding</keyword>
<comment type="pathway">
    <text evidence="7">Amino-acid biosynthesis; L-arginine biosynthesis [regulation].</text>
</comment>
<dbReference type="PANTHER" id="PTHR34471:SF1">
    <property type="entry name" value="ARGININE REPRESSOR"/>
    <property type="match status" value="1"/>
</dbReference>
<keyword evidence="7" id="KW-0055">Arginine biosynthesis</keyword>
<dbReference type="InterPro" id="IPR036251">
    <property type="entry name" value="Arg_repress_C_sf"/>
</dbReference>
<dbReference type="Pfam" id="PF01316">
    <property type="entry name" value="Arg_repressor"/>
    <property type="match status" value="1"/>
</dbReference>
<dbReference type="Gene3D" id="3.30.1360.40">
    <property type="match status" value="1"/>
</dbReference>
<reference evidence="10 11" key="1">
    <citation type="journal article" date="2021" name="Sci. Rep.">
        <title>The distribution of antibiotic resistance genes in chicken gut microbiota commensals.</title>
        <authorList>
            <person name="Juricova H."/>
            <person name="Matiasovicova J."/>
            <person name="Kubasova T."/>
            <person name="Cejkova D."/>
            <person name="Rychlik I."/>
        </authorList>
    </citation>
    <scope>NUCLEOTIDE SEQUENCE [LARGE SCALE GENOMIC DNA]</scope>
    <source>
        <strain evidence="10 11">An810</strain>
    </source>
</reference>
<dbReference type="InterPro" id="IPR001669">
    <property type="entry name" value="Arg_repress"/>
</dbReference>
<dbReference type="PRINTS" id="PR01467">
    <property type="entry name" value="ARGREPRESSOR"/>
</dbReference>
<comment type="caution">
    <text evidence="10">The sequence shown here is derived from an EMBL/GenBank/DDBJ whole genome shotgun (WGS) entry which is preliminary data.</text>
</comment>
<dbReference type="InterPro" id="IPR036388">
    <property type="entry name" value="WH-like_DNA-bd_sf"/>
</dbReference>
<evidence type="ECO:0000256" key="7">
    <source>
        <dbReference type="HAMAP-Rule" id="MF_00173"/>
    </source>
</evidence>
<keyword evidence="7" id="KW-0678">Repressor</keyword>
<organism evidence="10 11">
    <name type="scientific">Limosilactobacillus alvi</name>
    <dbReference type="NCBI Taxonomy" id="990412"/>
    <lineage>
        <taxon>Bacteria</taxon>
        <taxon>Bacillati</taxon>
        <taxon>Bacillota</taxon>
        <taxon>Bacilli</taxon>
        <taxon>Lactobacillales</taxon>
        <taxon>Lactobacillaceae</taxon>
        <taxon>Limosilactobacillus</taxon>
    </lineage>
</organism>
<dbReference type="SUPFAM" id="SSF55252">
    <property type="entry name" value="C-terminal domain of arginine repressor"/>
    <property type="match status" value="1"/>
</dbReference>
<feature type="domain" description="Arginine repressor C-terminal" evidence="9">
    <location>
        <begin position="87"/>
        <end position="146"/>
    </location>
</feature>
<comment type="function">
    <text evidence="7">Regulates arginine biosynthesis genes.</text>
</comment>
<evidence type="ECO:0000256" key="1">
    <source>
        <dbReference type="ARBA" id="ARBA00004496"/>
    </source>
</evidence>
<evidence type="ECO:0000256" key="2">
    <source>
        <dbReference type="ARBA" id="ARBA00008316"/>
    </source>
</evidence>
<evidence type="ECO:0000259" key="8">
    <source>
        <dbReference type="Pfam" id="PF01316"/>
    </source>
</evidence>
<protein>
    <recommendedName>
        <fullName evidence="7">Arginine repressor</fullName>
    </recommendedName>
</protein>
<dbReference type="InterPro" id="IPR036390">
    <property type="entry name" value="WH_DNA-bd_sf"/>
</dbReference>
<dbReference type="SUPFAM" id="SSF46785">
    <property type="entry name" value="Winged helix' DNA-binding domain"/>
    <property type="match status" value="1"/>
</dbReference>
<dbReference type="EMBL" id="JACJJQ010000003">
    <property type="protein sequence ID" value="MBM6753354.1"/>
    <property type="molecule type" value="Genomic_DNA"/>
</dbReference>
<keyword evidence="6 7" id="KW-0804">Transcription</keyword>
<evidence type="ECO:0000256" key="6">
    <source>
        <dbReference type="ARBA" id="ARBA00023163"/>
    </source>
</evidence>
<evidence type="ECO:0000256" key="5">
    <source>
        <dbReference type="ARBA" id="ARBA00023125"/>
    </source>
</evidence>